<feature type="region of interest" description="Disordered" evidence="1">
    <location>
        <begin position="154"/>
        <end position="176"/>
    </location>
</feature>
<sequence length="617" mass="68109">MSVTRYTTIQLYLHASDTLGIYDLPKLTNPLWPNSMALEEPAPVLIEGFSIVKGPNTSTSNHQFVKAVPNFLTFSRLWVIYLSLRSSTSPDCDLPVSLRHFYQHVADLAKVFPWEKVAGYVIAICTSRLGKATAAEWAHFNTEPHAIHFQGVQARLPPSSSGNKRSAQHHDDPRCEQSIITSQRAPAAPQPPLSTATLPPPQSRHIIVRSSSSLILLSDSSQSQLVPVSNPVSQPAPVTPTSSNPLQVLPADLASAVLTSLQTLQPPAQPNTTMAAPLHSAKGLPAHHGSMQAASGNWKKALLNYPDPLFVNQLLGAIKHRVHLGYIGPLRHHSHHQHIKNLPMDDRGKSHIRSEIATRVQEGRLLEVDPQQLDLVCSPVGTVPKLHSTKLQTTHYLSDPRLPQPQQLLSINKGIMPHFTTIKYASLAAVLDFVWEYPGCCLWKSDLTDAFRHVVTTLDNARLLGFTFEGRFYMETGLTFRGRSSPWIFNLFAQALLWIVQLATSHPVDHYLDVVPANTDPGQPLHTLALACSALGLQLAPQKTFWNTTKLEILGIEIDTIQQSVGITSKRCLHILDTIDDLLVRHSACLINCQCIAGLLQFISQVVPHGKAYLRRL</sequence>
<evidence type="ECO:0000313" key="2">
    <source>
        <dbReference type="EMBL" id="SAM84393.1"/>
    </source>
</evidence>
<evidence type="ECO:0000313" key="3">
    <source>
        <dbReference type="Proteomes" id="UP000179920"/>
    </source>
</evidence>
<protein>
    <recommendedName>
        <fullName evidence="4">Reverse transcriptase domain-containing protein</fullName>
    </recommendedName>
</protein>
<dbReference type="PANTHER" id="PTHR33050:SF7">
    <property type="entry name" value="RIBONUCLEASE H"/>
    <property type="match status" value="1"/>
</dbReference>
<evidence type="ECO:0008006" key="4">
    <source>
        <dbReference type="Google" id="ProtNLM"/>
    </source>
</evidence>
<dbReference type="InterPro" id="IPR043502">
    <property type="entry name" value="DNA/RNA_pol_sf"/>
</dbReference>
<evidence type="ECO:0000256" key="1">
    <source>
        <dbReference type="SAM" id="MobiDB-lite"/>
    </source>
</evidence>
<dbReference type="PANTHER" id="PTHR33050">
    <property type="entry name" value="REVERSE TRANSCRIPTASE DOMAIN-CONTAINING PROTEIN"/>
    <property type="match status" value="1"/>
</dbReference>
<gene>
    <name evidence="2" type="ORF">UBRO_20307</name>
</gene>
<dbReference type="SUPFAM" id="SSF56672">
    <property type="entry name" value="DNA/RNA polymerases"/>
    <property type="match status" value="1"/>
</dbReference>
<name>A0A1K0G9E0_9BASI</name>
<accession>A0A1K0G9E0</accession>
<dbReference type="EMBL" id="LT558130">
    <property type="protein sequence ID" value="SAM84393.1"/>
    <property type="molecule type" value="Genomic_DNA"/>
</dbReference>
<feature type="compositionally biased region" description="Pro residues" evidence="1">
    <location>
        <begin position="188"/>
        <end position="202"/>
    </location>
</feature>
<dbReference type="InterPro" id="IPR052055">
    <property type="entry name" value="Hepadnavirus_pol/RT"/>
</dbReference>
<feature type="region of interest" description="Disordered" evidence="1">
    <location>
        <begin position="183"/>
        <end position="202"/>
    </location>
</feature>
<dbReference type="AlphaFoldDB" id="A0A1K0G9E0"/>
<organism evidence="2 3">
    <name type="scientific">Ustilago bromivora</name>
    <dbReference type="NCBI Taxonomy" id="307758"/>
    <lineage>
        <taxon>Eukaryota</taxon>
        <taxon>Fungi</taxon>
        <taxon>Dikarya</taxon>
        <taxon>Basidiomycota</taxon>
        <taxon>Ustilaginomycotina</taxon>
        <taxon>Ustilaginomycetes</taxon>
        <taxon>Ustilaginales</taxon>
        <taxon>Ustilaginaceae</taxon>
        <taxon>Ustilago</taxon>
    </lineage>
</organism>
<proteinExistence type="predicted"/>
<reference evidence="3" key="1">
    <citation type="submission" date="2016-04" db="EMBL/GenBank/DDBJ databases">
        <authorList>
            <person name="Guldener U."/>
            <person name="Guldener U."/>
        </authorList>
    </citation>
    <scope>NUCLEOTIDE SEQUENCE [LARGE SCALE GENOMIC DNA]</scope>
    <source>
        <strain evidence="3">UB2112</strain>
    </source>
</reference>
<feature type="region of interest" description="Disordered" evidence="1">
    <location>
        <begin position="225"/>
        <end position="245"/>
    </location>
</feature>
<dbReference type="Proteomes" id="UP000179920">
    <property type="component" value="Chromosome XIV"/>
</dbReference>